<dbReference type="GO" id="GO:0046210">
    <property type="term" value="P:nitric oxide catabolic process"/>
    <property type="evidence" value="ECO:0007669"/>
    <property type="project" value="TreeGrafter"/>
</dbReference>
<keyword evidence="4" id="KW-1185">Reference proteome</keyword>
<dbReference type="InterPro" id="IPR009050">
    <property type="entry name" value="Globin-like_sf"/>
</dbReference>
<dbReference type="EMBL" id="PUHW01000081">
    <property type="protein sequence ID" value="KAG0689426.1"/>
    <property type="molecule type" value="Genomic_DNA"/>
</dbReference>
<dbReference type="InterPro" id="IPR000971">
    <property type="entry name" value="Globin"/>
</dbReference>
<dbReference type="PROSITE" id="PS01033">
    <property type="entry name" value="GLOBIN"/>
    <property type="match status" value="1"/>
</dbReference>
<reference evidence="3" key="1">
    <citation type="submission" date="2020-11" db="EMBL/GenBank/DDBJ databases">
        <title>Kefir isolates.</title>
        <authorList>
            <person name="Marcisauskas S."/>
            <person name="Kim Y."/>
            <person name="Blasche S."/>
        </authorList>
    </citation>
    <scope>NUCLEOTIDE SEQUENCE</scope>
    <source>
        <strain evidence="3">Olga-1</strain>
    </source>
</reference>
<gene>
    <name evidence="3" type="ORF">C6P40_005074</name>
</gene>
<protein>
    <recommendedName>
        <fullName evidence="2">Globin domain-containing protein</fullName>
    </recommendedName>
</protein>
<dbReference type="Pfam" id="PF00042">
    <property type="entry name" value="Globin"/>
    <property type="match status" value="1"/>
</dbReference>
<proteinExistence type="predicted"/>
<dbReference type="GO" id="GO:0020037">
    <property type="term" value="F:heme binding"/>
    <property type="evidence" value="ECO:0007669"/>
    <property type="project" value="InterPro"/>
</dbReference>
<feature type="compositionally biased region" description="Low complexity" evidence="1">
    <location>
        <begin position="337"/>
        <end position="356"/>
    </location>
</feature>
<name>A0A9P6WM27_9ASCO</name>
<organism evidence="3 4">
    <name type="scientific">Pichia californica</name>
    <dbReference type="NCBI Taxonomy" id="460514"/>
    <lineage>
        <taxon>Eukaryota</taxon>
        <taxon>Fungi</taxon>
        <taxon>Dikarya</taxon>
        <taxon>Ascomycota</taxon>
        <taxon>Saccharomycotina</taxon>
        <taxon>Pichiomycetes</taxon>
        <taxon>Pichiales</taxon>
        <taxon>Pichiaceae</taxon>
        <taxon>Pichia</taxon>
    </lineage>
</organism>
<dbReference type="SUPFAM" id="SSF46458">
    <property type="entry name" value="Globin-like"/>
    <property type="match status" value="1"/>
</dbReference>
<feature type="compositionally biased region" description="Polar residues" evidence="1">
    <location>
        <begin position="370"/>
        <end position="383"/>
    </location>
</feature>
<feature type="domain" description="Globin" evidence="2">
    <location>
        <begin position="147"/>
        <end position="284"/>
    </location>
</feature>
<evidence type="ECO:0000313" key="3">
    <source>
        <dbReference type="EMBL" id="KAG0689426.1"/>
    </source>
</evidence>
<dbReference type="AlphaFoldDB" id="A0A9P6WM27"/>
<dbReference type="Gene3D" id="1.10.490.10">
    <property type="entry name" value="Globins"/>
    <property type="match status" value="1"/>
</dbReference>
<comment type="caution">
    <text evidence="3">The sequence shown here is derived from an EMBL/GenBank/DDBJ whole genome shotgun (WGS) entry which is preliminary data.</text>
</comment>
<dbReference type="GO" id="GO:0071500">
    <property type="term" value="P:cellular response to nitrosative stress"/>
    <property type="evidence" value="ECO:0007669"/>
    <property type="project" value="TreeGrafter"/>
</dbReference>
<dbReference type="PANTHER" id="PTHR43396:SF6">
    <property type="entry name" value="ABL201WP"/>
    <property type="match status" value="1"/>
</dbReference>
<dbReference type="CDD" id="cd01040">
    <property type="entry name" value="Mb-like"/>
    <property type="match status" value="1"/>
</dbReference>
<evidence type="ECO:0000313" key="4">
    <source>
        <dbReference type="Proteomes" id="UP000697127"/>
    </source>
</evidence>
<evidence type="ECO:0000256" key="1">
    <source>
        <dbReference type="SAM" id="MobiDB-lite"/>
    </source>
</evidence>
<dbReference type="PANTHER" id="PTHR43396">
    <property type="entry name" value="FLAVOHEMOPROTEIN"/>
    <property type="match status" value="1"/>
</dbReference>
<dbReference type="GO" id="GO:0019825">
    <property type="term" value="F:oxygen binding"/>
    <property type="evidence" value="ECO:0007669"/>
    <property type="project" value="InterPro"/>
</dbReference>
<accession>A0A9P6WM27</accession>
<sequence>MFENHQNNSIASFGQESAITAGKAPASPQMLHRFGSNETLSVLSRSITATSINSSSTINTTFETNWMPNSFVVSRKKYKISLKLKSTEIDLLRKSWAIVTSNESRANESDGLNILSSRDSSMIDLNLMKTNTNSSAQTGPASSIVPPVNPANISTKQQSFNSASFASFLFCIQFYNNLIGMDPEIETLIPSIRHQASAFAGVISVAISTLEDLSKMKESLLNLGHLHARILGIDSPYFKIMGEALIKTFQDWFGNSPESFPLELEEAWIKLYCFLANSIIQGGIDPIIEYNLQPSRKQTVGIDDTEQINEDDEIDEERTDHLTNLQETDISSNYNPTSASSTDDSTKKSTSSSRSSLANPNLYSNKYEPSINSSVNQQKSSYIPSVGKNINRLKKGRSGTNSGSKEDCTIM</sequence>
<feature type="region of interest" description="Disordered" evidence="1">
    <location>
        <begin position="324"/>
        <end position="411"/>
    </location>
</feature>
<evidence type="ECO:0000259" key="2">
    <source>
        <dbReference type="PROSITE" id="PS01033"/>
    </source>
</evidence>
<dbReference type="OrthoDB" id="436496at2759"/>
<dbReference type="InterPro" id="IPR044399">
    <property type="entry name" value="Mb-like_M"/>
</dbReference>
<dbReference type="InterPro" id="IPR012292">
    <property type="entry name" value="Globin/Proto"/>
</dbReference>
<dbReference type="GO" id="GO:0071949">
    <property type="term" value="F:FAD binding"/>
    <property type="evidence" value="ECO:0007669"/>
    <property type="project" value="TreeGrafter"/>
</dbReference>
<feature type="compositionally biased region" description="Polar residues" evidence="1">
    <location>
        <begin position="324"/>
        <end position="336"/>
    </location>
</feature>
<dbReference type="GO" id="GO:0008941">
    <property type="term" value="F:nitric oxide dioxygenase NAD(P)H activity"/>
    <property type="evidence" value="ECO:0007669"/>
    <property type="project" value="TreeGrafter"/>
</dbReference>
<dbReference type="Proteomes" id="UP000697127">
    <property type="component" value="Unassembled WGS sequence"/>
</dbReference>